<dbReference type="PANTHER" id="PTHR45885:SF1">
    <property type="entry name" value="CELL DIVISION CYCLE 5-LIKE PROTEIN"/>
    <property type="match status" value="1"/>
</dbReference>
<keyword evidence="1 5" id="KW-0238">DNA-binding</keyword>
<dbReference type="AlphaFoldDB" id="A0A086JJW3"/>
<dbReference type="GO" id="GO:0003677">
    <property type="term" value="F:DNA binding"/>
    <property type="evidence" value="ECO:0007669"/>
    <property type="project" value="UniProtKB-KW"/>
</dbReference>
<dbReference type="InterPro" id="IPR047242">
    <property type="entry name" value="CDC5L/Cef1"/>
</dbReference>
<evidence type="ECO:0000256" key="1">
    <source>
        <dbReference type="ARBA" id="ARBA00023125"/>
    </source>
</evidence>
<comment type="caution">
    <text evidence="5">The sequence shown here is derived from an EMBL/GenBank/DDBJ whole genome shotgun (WGS) entry which is preliminary data.</text>
</comment>
<dbReference type="VEuPathDB" id="ToxoDB:TGFOU_275480C"/>
<name>A0A086JJW3_TOXGO</name>
<organism evidence="5 6">
    <name type="scientific">Toxoplasma gondii FOU</name>
    <dbReference type="NCBI Taxonomy" id="943167"/>
    <lineage>
        <taxon>Eukaryota</taxon>
        <taxon>Sar</taxon>
        <taxon>Alveolata</taxon>
        <taxon>Apicomplexa</taxon>
        <taxon>Conoidasida</taxon>
        <taxon>Coccidia</taxon>
        <taxon>Eucoccidiorida</taxon>
        <taxon>Eimeriorina</taxon>
        <taxon>Sarcocystidae</taxon>
        <taxon>Toxoplasma</taxon>
    </lineage>
</organism>
<evidence type="ECO:0000256" key="2">
    <source>
        <dbReference type="ARBA" id="ARBA00023242"/>
    </source>
</evidence>
<accession>A0A086JJW3</accession>
<proteinExistence type="predicted"/>
<dbReference type="GO" id="GO:0000398">
    <property type="term" value="P:mRNA splicing, via spliceosome"/>
    <property type="evidence" value="ECO:0007669"/>
    <property type="project" value="InterPro"/>
</dbReference>
<dbReference type="PANTHER" id="PTHR45885">
    <property type="entry name" value="CELL DIVISION CYCLE 5-LIKE PROTEIN"/>
    <property type="match status" value="1"/>
</dbReference>
<feature type="compositionally biased region" description="Basic and acidic residues" evidence="4">
    <location>
        <begin position="159"/>
        <end position="170"/>
    </location>
</feature>
<feature type="coiled-coil region" evidence="3">
    <location>
        <begin position="22"/>
        <end position="52"/>
    </location>
</feature>
<protein>
    <submittedName>
        <fullName evidence="5">Myb family DNA-binding domain-containing protein</fullName>
    </submittedName>
</protein>
<gene>
    <name evidence="5" type="ORF">TGFOU_275480C</name>
</gene>
<keyword evidence="3" id="KW-0175">Coiled coil</keyword>
<evidence type="ECO:0000256" key="3">
    <source>
        <dbReference type="SAM" id="Coils"/>
    </source>
</evidence>
<dbReference type="EMBL" id="AEYH02002992">
    <property type="protein sequence ID" value="KFG32431.1"/>
    <property type="molecule type" value="Genomic_DNA"/>
</dbReference>
<sequence>MSIDTVFLVFSRFVLYQSLPGSERAEALKRQFEDLKKQVEATANRVKKAEKKYSVLTKGYETKATSLIERLEETYRDFELQAATLAAFQALRDRELPAIEKRKQEQQALVLREREKHLWMQRRYAALQRQKEELQALLAAAPASQALTSSEAMANGTSEEAKKADQETEE</sequence>
<feature type="region of interest" description="Disordered" evidence="4">
    <location>
        <begin position="143"/>
        <end position="170"/>
    </location>
</feature>
<keyword evidence="2" id="KW-0539">Nucleus</keyword>
<dbReference type="Proteomes" id="UP000028838">
    <property type="component" value="Unassembled WGS sequence"/>
</dbReference>
<evidence type="ECO:0000313" key="6">
    <source>
        <dbReference type="Proteomes" id="UP000028838"/>
    </source>
</evidence>
<reference evidence="5 6" key="1">
    <citation type="submission" date="2014-07" db="EMBL/GenBank/DDBJ databases">
        <authorList>
            <person name="Sibley D."/>
            <person name="Venepally P."/>
            <person name="Karamycheva S."/>
            <person name="Hadjithomas M."/>
            <person name="Khan A."/>
            <person name="Brunk B."/>
            <person name="Roos D."/>
            <person name="Caler E."/>
            <person name="Lorenzi H."/>
        </authorList>
    </citation>
    <scope>NUCLEOTIDE SEQUENCE [LARGE SCALE GENOMIC DNA]</scope>
    <source>
        <strain evidence="5 6">FOU</strain>
    </source>
</reference>
<dbReference type="GO" id="GO:0000974">
    <property type="term" value="C:Prp19 complex"/>
    <property type="evidence" value="ECO:0007669"/>
    <property type="project" value="InterPro"/>
</dbReference>
<feature type="compositionally biased region" description="Polar residues" evidence="4">
    <location>
        <begin position="148"/>
        <end position="158"/>
    </location>
</feature>
<evidence type="ECO:0000313" key="5">
    <source>
        <dbReference type="EMBL" id="KFG32431.1"/>
    </source>
</evidence>
<evidence type="ECO:0000256" key="4">
    <source>
        <dbReference type="SAM" id="MobiDB-lite"/>
    </source>
</evidence>
<dbReference type="GO" id="GO:0005681">
    <property type="term" value="C:spliceosomal complex"/>
    <property type="evidence" value="ECO:0007669"/>
    <property type="project" value="TreeGrafter"/>
</dbReference>